<dbReference type="GO" id="GO:0016788">
    <property type="term" value="F:hydrolase activity, acting on ester bonds"/>
    <property type="evidence" value="ECO:0007669"/>
    <property type="project" value="InterPro"/>
</dbReference>
<dbReference type="GO" id="GO:0004536">
    <property type="term" value="F:DNA nuclease activity"/>
    <property type="evidence" value="ECO:0007669"/>
    <property type="project" value="InterPro"/>
</dbReference>
<proteinExistence type="predicted"/>
<dbReference type="SUPFAM" id="SSF51556">
    <property type="entry name" value="Metallo-dependent hydrolases"/>
    <property type="match status" value="1"/>
</dbReference>
<dbReference type="FunFam" id="3.20.20.140:FF:000005">
    <property type="entry name" value="TatD family hydrolase"/>
    <property type="match status" value="1"/>
</dbReference>
<evidence type="ECO:0000256" key="2">
    <source>
        <dbReference type="ARBA" id="ARBA00022801"/>
    </source>
</evidence>
<accession>A0A6J6PAT4</accession>
<dbReference type="PANTHER" id="PTHR46124:SF2">
    <property type="entry name" value="D-AMINOACYL-TRNA DEACYLASE"/>
    <property type="match status" value="1"/>
</dbReference>
<gene>
    <name evidence="4" type="ORF">UFOPK2370_01117</name>
</gene>
<dbReference type="PANTHER" id="PTHR46124">
    <property type="entry name" value="D-AMINOACYL-TRNA DEACYLASE"/>
    <property type="match status" value="1"/>
</dbReference>
<evidence type="ECO:0000256" key="1">
    <source>
        <dbReference type="ARBA" id="ARBA00022723"/>
    </source>
</evidence>
<keyword evidence="1" id="KW-0479">Metal-binding</keyword>
<feature type="region of interest" description="Disordered" evidence="3">
    <location>
        <begin position="1"/>
        <end position="27"/>
    </location>
</feature>
<dbReference type="GO" id="GO:0046872">
    <property type="term" value="F:metal ion binding"/>
    <property type="evidence" value="ECO:0007669"/>
    <property type="project" value="UniProtKB-KW"/>
</dbReference>
<dbReference type="Gene3D" id="3.20.20.140">
    <property type="entry name" value="Metal-dependent hydrolases"/>
    <property type="match status" value="1"/>
</dbReference>
<keyword evidence="2" id="KW-0378">Hydrolase</keyword>
<dbReference type="CDD" id="cd01310">
    <property type="entry name" value="TatD_DNAse"/>
    <property type="match status" value="1"/>
</dbReference>
<reference evidence="4" key="1">
    <citation type="submission" date="2020-05" db="EMBL/GenBank/DDBJ databases">
        <authorList>
            <person name="Chiriac C."/>
            <person name="Salcher M."/>
            <person name="Ghai R."/>
            <person name="Kavagutti S V."/>
        </authorList>
    </citation>
    <scope>NUCLEOTIDE SEQUENCE</scope>
</reference>
<dbReference type="Pfam" id="PF01026">
    <property type="entry name" value="TatD_DNase"/>
    <property type="match status" value="1"/>
</dbReference>
<dbReference type="PIRSF" id="PIRSF005902">
    <property type="entry name" value="DNase_TatD"/>
    <property type="match status" value="1"/>
</dbReference>
<dbReference type="EMBL" id="CAEZXK010000043">
    <property type="protein sequence ID" value="CAB4693628.1"/>
    <property type="molecule type" value="Genomic_DNA"/>
</dbReference>
<sequence length="302" mass="33879">MAEEQFLRSKSAGEDSQKRKLEYPPLPEPLEVGTYDNHCHLEFAFNDAEPPMPWKENLDLATSVGMLGVVQVGVTLESSKWSAELAAREPRVLAAVALHPNEAPLYANVIALDAAIAEIAELAKQPRVRAIGETGLDFYRTEGEENVFLQQHSFEEHIRIAKENDIAVMIHDREAHEQVVETLKRVGAPEKVVFHCYSGDAQLAEICNENGWYMSFAGNITIKRNQDFRDALKLARRELILVETDAPFLAPEPYRGRTNSPYLVPITVRYMAEQLGIEANEMAAQLTSNTERVYGSWQEGLA</sequence>
<name>A0A6J6PAT4_9ZZZZ</name>
<evidence type="ECO:0000313" key="4">
    <source>
        <dbReference type="EMBL" id="CAB4693628.1"/>
    </source>
</evidence>
<dbReference type="InterPro" id="IPR015991">
    <property type="entry name" value="TatD/YcfH-like"/>
</dbReference>
<organism evidence="4">
    <name type="scientific">freshwater metagenome</name>
    <dbReference type="NCBI Taxonomy" id="449393"/>
    <lineage>
        <taxon>unclassified sequences</taxon>
        <taxon>metagenomes</taxon>
        <taxon>ecological metagenomes</taxon>
    </lineage>
</organism>
<dbReference type="InterPro" id="IPR001130">
    <property type="entry name" value="TatD-like"/>
</dbReference>
<feature type="compositionally biased region" description="Basic and acidic residues" evidence="3">
    <location>
        <begin position="1"/>
        <end position="22"/>
    </location>
</feature>
<dbReference type="GO" id="GO:0005829">
    <property type="term" value="C:cytosol"/>
    <property type="evidence" value="ECO:0007669"/>
    <property type="project" value="TreeGrafter"/>
</dbReference>
<protein>
    <submittedName>
        <fullName evidence="4">Unannotated protein</fullName>
    </submittedName>
</protein>
<dbReference type="InterPro" id="IPR032466">
    <property type="entry name" value="Metal_Hydrolase"/>
</dbReference>
<dbReference type="AlphaFoldDB" id="A0A6J6PAT4"/>
<dbReference type="NCBIfam" id="TIGR00010">
    <property type="entry name" value="YchF/TatD family DNA exonuclease"/>
    <property type="match status" value="1"/>
</dbReference>
<evidence type="ECO:0000256" key="3">
    <source>
        <dbReference type="SAM" id="MobiDB-lite"/>
    </source>
</evidence>